<organism evidence="2 3">
    <name type="scientific">Colocasia esculenta</name>
    <name type="common">Wild taro</name>
    <name type="synonym">Arum esculentum</name>
    <dbReference type="NCBI Taxonomy" id="4460"/>
    <lineage>
        <taxon>Eukaryota</taxon>
        <taxon>Viridiplantae</taxon>
        <taxon>Streptophyta</taxon>
        <taxon>Embryophyta</taxon>
        <taxon>Tracheophyta</taxon>
        <taxon>Spermatophyta</taxon>
        <taxon>Magnoliopsida</taxon>
        <taxon>Liliopsida</taxon>
        <taxon>Araceae</taxon>
        <taxon>Aroideae</taxon>
        <taxon>Colocasieae</taxon>
        <taxon>Colocasia</taxon>
    </lineage>
</organism>
<name>A0A843UQ61_COLES</name>
<feature type="region of interest" description="Disordered" evidence="1">
    <location>
        <begin position="1"/>
        <end position="22"/>
    </location>
</feature>
<reference evidence="2" key="1">
    <citation type="submission" date="2017-07" db="EMBL/GenBank/DDBJ databases">
        <title>Taro Niue Genome Assembly and Annotation.</title>
        <authorList>
            <person name="Atibalentja N."/>
            <person name="Keating K."/>
            <person name="Fields C.J."/>
        </authorList>
    </citation>
    <scope>NUCLEOTIDE SEQUENCE</scope>
    <source>
        <strain evidence="2">Niue_2</strain>
        <tissue evidence="2">Leaf</tissue>
    </source>
</reference>
<protein>
    <submittedName>
        <fullName evidence="2">Uncharacterized protein</fullName>
    </submittedName>
</protein>
<sequence>MVKRNKKSKKMKKTNKQENVKAQPKEVAAGAIVAVAATILPGVNRHIFNKQLQSPCFSSFLISSPYCDVDLYVKKKENVYSLPVKIL</sequence>
<proteinExistence type="predicted"/>
<evidence type="ECO:0000313" key="2">
    <source>
        <dbReference type="EMBL" id="MQL83934.1"/>
    </source>
</evidence>
<dbReference type="Proteomes" id="UP000652761">
    <property type="component" value="Unassembled WGS sequence"/>
</dbReference>
<dbReference type="EMBL" id="NMUH01000728">
    <property type="protein sequence ID" value="MQL83934.1"/>
    <property type="molecule type" value="Genomic_DNA"/>
</dbReference>
<accession>A0A843UQ61</accession>
<gene>
    <name evidence="2" type="ORF">Taro_016439</name>
</gene>
<comment type="caution">
    <text evidence="2">The sequence shown here is derived from an EMBL/GenBank/DDBJ whole genome shotgun (WGS) entry which is preliminary data.</text>
</comment>
<feature type="compositionally biased region" description="Basic residues" evidence="1">
    <location>
        <begin position="1"/>
        <end position="14"/>
    </location>
</feature>
<keyword evidence="3" id="KW-1185">Reference proteome</keyword>
<dbReference type="AlphaFoldDB" id="A0A843UQ61"/>
<evidence type="ECO:0000313" key="3">
    <source>
        <dbReference type="Proteomes" id="UP000652761"/>
    </source>
</evidence>
<evidence type="ECO:0000256" key="1">
    <source>
        <dbReference type="SAM" id="MobiDB-lite"/>
    </source>
</evidence>